<feature type="transmembrane region" description="Helical" evidence="6">
    <location>
        <begin position="78"/>
        <end position="98"/>
    </location>
</feature>
<dbReference type="GO" id="GO:0005886">
    <property type="term" value="C:plasma membrane"/>
    <property type="evidence" value="ECO:0007669"/>
    <property type="project" value="UniProtKB-SubCell"/>
</dbReference>
<evidence type="ECO:0000256" key="4">
    <source>
        <dbReference type="ARBA" id="ARBA00022989"/>
    </source>
</evidence>
<dbReference type="InterPro" id="IPR000045">
    <property type="entry name" value="Prepilin_IV_endopep_pep"/>
</dbReference>
<feature type="transmembrane region" description="Helical" evidence="6">
    <location>
        <begin position="6"/>
        <end position="24"/>
    </location>
</feature>
<organism evidence="9 10">
    <name type="scientific">Acidianus brierleyi</name>
    <dbReference type="NCBI Taxonomy" id="41673"/>
    <lineage>
        <taxon>Archaea</taxon>
        <taxon>Thermoproteota</taxon>
        <taxon>Thermoprotei</taxon>
        <taxon>Sulfolobales</taxon>
        <taxon>Sulfolobaceae</taxon>
        <taxon>Acidianus</taxon>
    </lineage>
</organism>
<comment type="subcellular location">
    <subcellularLocation>
        <location evidence="1">Cell membrane</location>
        <topology evidence="1">Multi-pass membrane protein</topology>
    </subcellularLocation>
</comment>
<dbReference type="EMBL" id="CP029289">
    <property type="protein sequence ID" value="AWR94636.1"/>
    <property type="molecule type" value="Genomic_DNA"/>
</dbReference>
<dbReference type="InterPro" id="IPR052218">
    <property type="entry name" value="Preflagellin_Peptidase"/>
</dbReference>
<name>A0A2U9IF72_9CREN</name>
<keyword evidence="5 6" id="KW-0472">Membrane</keyword>
<sequence length="236" mass="27734">MIFIYILQVLLSIIMLVHVSILDVKYREIDTKIWLFYSPLVLFFIYNIKFLNIYLFLYSFIVTILILYFFYRLSFMGGADLFVMIILGLVDSSVHPLFYSFFSIIGMEPIIIMLFASLLVFMFVIINFIRYYKYTVGLSISKRILLSISGKRMKIKDFINSKFLFPLSVIDDKGNESLRTSFSVDEDDREWRDKYTKLVLNNIINEDKVIWVAYGIPVLPFILFGYIVSLIIGIPI</sequence>
<dbReference type="Pfam" id="PF06847">
    <property type="entry name" value="Arc_PepC_II"/>
    <property type="match status" value="1"/>
</dbReference>
<feature type="transmembrane region" description="Helical" evidence="6">
    <location>
        <begin position="110"/>
        <end position="132"/>
    </location>
</feature>
<feature type="transmembrane region" description="Helical" evidence="6">
    <location>
        <begin position="209"/>
        <end position="234"/>
    </location>
</feature>
<reference evidence="9 10" key="1">
    <citation type="submission" date="2018-05" db="EMBL/GenBank/DDBJ databases">
        <title>Complete Genome Sequences of Extremely Thermoacidophilic, Metal-Mobilizing Type-Strain Members of the Archaeal Family Sulfolobaceae: Acidianus brierleyi DSM-1651T, Acidianus sulfidivorans DSM-18786T, Metallosphaera hakonensis DSM-7519T, and Metallosphaera prunae DSM-10039T.</title>
        <authorList>
            <person name="Counts J.A."/>
            <person name="Kelly R.M."/>
        </authorList>
    </citation>
    <scope>NUCLEOTIDE SEQUENCE [LARGE SCALE GENOMIC DNA]</scope>
    <source>
        <strain evidence="9 10">DSM 1651</strain>
    </source>
</reference>
<keyword evidence="10" id="KW-1185">Reference proteome</keyword>
<evidence type="ECO:0000256" key="6">
    <source>
        <dbReference type="SAM" id="Phobius"/>
    </source>
</evidence>
<evidence type="ECO:0000313" key="10">
    <source>
        <dbReference type="Proteomes" id="UP000248044"/>
    </source>
</evidence>
<evidence type="ECO:0000256" key="5">
    <source>
        <dbReference type="ARBA" id="ARBA00023136"/>
    </source>
</evidence>
<dbReference type="InterPro" id="IPR009655">
    <property type="entry name" value="Preflagellin_peptidase_C"/>
</dbReference>
<keyword evidence="4 6" id="KW-1133">Transmembrane helix</keyword>
<feature type="domain" description="Prepilin type IV endopeptidase peptidase" evidence="7">
    <location>
        <begin position="11"/>
        <end position="122"/>
    </location>
</feature>
<accession>A0A2U9IF72</accession>
<evidence type="ECO:0000259" key="8">
    <source>
        <dbReference type="Pfam" id="PF06847"/>
    </source>
</evidence>
<evidence type="ECO:0000259" key="7">
    <source>
        <dbReference type="Pfam" id="PF01478"/>
    </source>
</evidence>
<dbReference type="Gene3D" id="6.10.250.3240">
    <property type="match status" value="1"/>
</dbReference>
<dbReference type="Proteomes" id="UP000248044">
    <property type="component" value="Chromosome"/>
</dbReference>
<dbReference type="PANTHER" id="PTHR36506:SF1">
    <property type="entry name" value="PREFLAGELLIN PEPTIDASE"/>
    <property type="match status" value="1"/>
</dbReference>
<dbReference type="Pfam" id="PF01478">
    <property type="entry name" value="Peptidase_A24"/>
    <property type="match status" value="1"/>
</dbReference>
<feature type="domain" description="Preflagellin peptidase C-terminal" evidence="8">
    <location>
        <begin position="142"/>
        <end position="233"/>
    </location>
</feature>
<dbReference type="Gene3D" id="1.20.120.1220">
    <property type="match status" value="1"/>
</dbReference>
<dbReference type="AlphaFoldDB" id="A0A2U9IF72"/>
<evidence type="ECO:0000256" key="2">
    <source>
        <dbReference type="ARBA" id="ARBA00022475"/>
    </source>
</evidence>
<evidence type="ECO:0000313" key="9">
    <source>
        <dbReference type="EMBL" id="AWR94636.1"/>
    </source>
</evidence>
<proteinExistence type="predicted"/>
<gene>
    <name evidence="9" type="ORF">DFR85_08555</name>
</gene>
<protein>
    <submittedName>
        <fullName evidence="9">Peptidase A24</fullName>
    </submittedName>
</protein>
<dbReference type="KEGG" id="abri:DFR85_08555"/>
<evidence type="ECO:0000256" key="1">
    <source>
        <dbReference type="ARBA" id="ARBA00004651"/>
    </source>
</evidence>
<dbReference type="PANTHER" id="PTHR36506">
    <property type="entry name" value="PREFLAGELLIN PEPTIDASE"/>
    <property type="match status" value="1"/>
</dbReference>
<keyword evidence="2" id="KW-1003">Cell membrane</keyword>
<keyword evidence="3 6" id="KW-0812">Transmembrane</keyword>
<evidence type="ECO:0000256" key="3">
    <source>
        <dbReference type="ARBA" id="ARBA00022692"/>
    </source>
</evidence>
<dbReference type="GO" id="GO:0004190">
    <property type="term" value="F:aspartic-type endopeptidase activity"/>
    <property type="evidence" value="ECO:0007669"/>
    <property type="project" value="InterPro"/>
</dbReference>